<reference evidence="1 2" key="1">
    <citation type="submission" date="2017-06" db="EMBL/GenBank/DDBJ databases">
        <authorList>
            <person name="Kim H.J."/>
            <person name="Triplett B.A."/>
        </authorList>
    </citation>
    <scope>NUCLEOTIDE SEQUENCE [LARGE SCALE GENOMIC DNA]</scope>
    <source>
        <strain evidence="1 2">DSM 19307</strain>
    </source>
</reference>
<dbReference type="OrthoDB" id="982482at2"/>
<accession>A0A239FLM1</accession>
<organism evidence="1 2">
    <name type="scientific">Ekhidna lutea</name>
    <dbReference type="NCBI Taxonomy" id="447679"/>
    <lineage>
        <taxon>Bacteria</taxon>
        <taxon>Pseudomonadati</taxon>
        <taxon>Bacteroidota</taxon>
        <taxon>Cytophagia</taxon>
        <taxon>Cytophagales</taxon>
        <taxon>Reichenbachiellaceae</taxon>
        <taxon>Ekhidna</taxon>
    </lineage>
</organism>
<dbReference type="EMBL" id="FZPD01000001">
    <property type="protein sequence ID" value="SNS57701.1"/>
    <property type="molecule type" value="Genomic_DNA"/>
</dbReference>
<proteinExistence type="predicted"/>
<evidence type="ECO:0000313" key="2">
    <source>
        <dbReference type="Proteomes" id="UP000198393"/>
    </source>
</evidence>
<sequence length="155" mass="18283">MRYLSTFILCIVLISCDSSRVYEDFNDMEEAFWHLDSIQTFTFQIEDPSQRYHLMANFRNASSYPFYNLYFQYTVKDSLDNILDQKLKQVNLFDPKTGEPYGSGLGDLFDHSFVLEEDYQFPAEGTYSLSFEQYMRRDTLPFILSVGARVEFAKQ</sequence>
<gene>
    <name evidence="1" type="ORF">SAMN05421640_0734</name>
</gene>
<dbReference type="AlphaFoldDB" id="A0A239FLM1"/>
<keyword evidence="1" id="KW-0449">Lipoprotein</keyword>
<evidence type="ECO:0000313" key="1">
    <source>
        <dbReference type="EMBL" id="SNS57701.1"/>
    </source>
</evidence>
<name>A0A239FLM1_EKHLU</name>
<dbReference type="RefSeq" id="WP_089355481.1">
    <property type="nucleotide sequence ID" value="NZ_FZPD01000001.1"/>
</dbReference>
<dbReference type="Pfam" id="PF14109">
    <property type="entry name" value="GldH_lipo"/>
    <property type="match status" value="1"/>
</dbReference>
<dbReference type="PROSITE" id="PS51257">
    <property type="entry name" value="PROKAR_LIPOPROTEIN"/>
    <property type="match status" value="1"/>
</dbReference>
<keyword evidence="2" id="KW-1185">Reference proteome</keyword>
<protein>
    <submittedName>
        <fullName evidence="1">Gliding motility-associated lipoprotein GldH</fullName>
    </submittedName>
</protein>
<dbReference type="InterPro" id="IPR020018">
    <property type="entry name" value="Motility-assoc_lipoprot_GldH"/>
</dbReference>
<dbReference type="Proteomes" id="UP000198393">
    <property type="component" value="Unassembled WGS sequence"/>
</dbReference>
<dbReference type="NCBIfam" id="TIGR03511">
    <property type="entry name" value="GldH_lipo"/>
    <property type="match status" value="1"/>
</dbReference>